<proteinExistence type="predicted"/>
<evidence type="ECO:0000313" key="2">
    <source>
        <dbReference type="Proteomes" id="UP001153620"/>
    </source>
</evidence>
<keyword evidence="2" id="KW-1185">Reference proteome</keyword>
<dbReference type="AlphaFoldDB" id="A0A9N9RKI2"/>
<evidence type="ECO:0000313" key="1">
    <source>
        <dbReference type="EMBL" id="CAG9798688.1"/>
    </source>
</evidence>
<name>A0A9N9RKI2_9DIPT</name>
<protein>
    <submittedName>
        <fullName evidence="1">Uncharacterized protein</fullName>
    </submittedName>
</protein>
<organism evidence="1 2">
    <name type="scientific">Chironomus riparius</name>
    <dbReference type="NCBI Taxonomy" id="315576"/>
    <lineage>
        <taxon>Eukaryota</taxon>
        <taxon>Metazoa</taxon>
        <taxon>Ecdysozoa</taxon>
        <taxon>Arthropoda</taxon>
        <taxon>Hexapoda</taxon>
        <taxon>Insecta</taxon>
        <taxon>Pterygota</taxon>
        <taxon>Neoptera</taxon>
        <taxon>Endopterygota</taxon>
        <taxon>Diptera</taxon>
        <taxon>Nematocera</taxon>
        <taxon>Chironomoidea</taxon>
        <taxon>Chironomidae</taxon>
        <taxon>Chironominae</taxon>
        <taxon>Chironomus</taxon>
    </lineage>
</organism>
<dbReference type="Proteomes" id="UP001153620">
    <property type="component" value="Chromosome 1"/>
</dbReference>
<reference evidence="1" key="1">
    <citation type="submission" date="2022-01" db="EMBL/GenBank/DDBJ databases">
        <authorList>
            <person name="King R."/>
        </authorList>
    </citation>
    <scope>NUCLEOTIDE SEQUENCE</scope>
</reference>
<accession>A0A9N9RKI2</accession>
<gene>
    <name evidence="1" type="ORF">CHIRRI_LOCUS1670</name>
</gene>
<dbReference type="OrthoDB" id="7791018at2759"/>
<reference evidence="1" key="2">
    <citation type="submission" date="2022-10" db="EMBL/GenBank/DDBJ databases">
        <authorList>
            <consortium name="ENA_rothamsted_submissions"/>
            <consortium name="culmorum"/>
            <person name="King R."/>
        </authorList>
    </citation>
    <scope>NUCLEOTIDE SEQUENCE</scope>
</reference>
<dbReference type="EMBL" id="OU895877">
    <property type="protein sequence ID" value="CAG9798688.1"/>
    <property type="molecule type" value="Genomic_DNA"/>
</dbReference>
<sequence>MDLQFKATNDSDCDSSNDENEYHMEIDFTSLRFNDEAIENFQMIFLYGDIMNKFNVQSDFEYEYEDDDDEDGNRKVNEFKVEKISYVIHSTPSRLAEKLLDVPIIFMFLTDEQVMIGNPITLEVNECFANSIRCNDFKEESLRKTYDLTDDSKCLGKVSLNFSIIKDVGNSNRFRKFYTASTAERLKLEAI</sequence>